<accession>A0A4S4LL82</accession>
<evidence type="ECO:0000256" key="5">
    <source>
        <dbReference type="ARBA" id="ARBA00022833"/>
    </source>
</evidence>
<evidence type="ECO:0000313" key="8">
    <source>
        <dbReference type="Proteomes" id="UP000308199"/>
    </source>
</evidence>
<evidence type="ECO:0000256" key="4">
    <source>
        <dbReference type="ARBA" id="ARBA00022801"/>
    </source>
</evidence>
<evidence type="ECO:0000259" key="6">
    <source>
        <dbReference type="Pfam" id="PF07687"/>
    </source>
</evidence>
<dbReference type="Pfam" id="PF07687">
    <property type="entry name" value="M20_dimer"/>
    <property type="match status" value="1"/>
</dbReference>
<dbReference type="InterPro" id="IPR011650">
    <property type="entry name" value="Peptidase_M20_dimer"/>
</dbReference>
<keyword evidence="8" id="KW-1185">Reference proteome</keyword>
<reference evidence="7 8" key="1">
    <citation type="submission" date="2019-02" db="EMBL/GenBank/DDBJ databases">
        <title>Genome sequencing of the rare red list fungi Phellinidium pouzarii.</title>
        <authorList>
            <person name="Buettner E."/>
            <person name="Kellner H."/>
        </authorList>
    </citation>
    <scope>NUCLEOTIDE SEQUENCE [LARGE SCALE GENOMIC DNA]</scope>
    <source>
        <strain evidence="7 8">DSM 108285</strain>
    </source>
</reference>
<gene>
    <name evidence="7" type="ORF">EW145_g1115</name>
</gene>
<evidence type="ECO:0000313" key="7">
    <source>
        <dbReference type="EMBL" id="THH10750.1"/>
    </source>
</evidence>
<evidence type="ECO:0000256" key="3">
    <source>
        <dbReference type="ARBA" id="ARBA00022723"/>
    </source>
</evidence>
<keyword evidence="3" id="KW-0479">Metal-binding</keyword>
<organism evidence="7 8">
    <name type="scientific">Phellinidium pouzarii</name>
    <dbReference type="NCBI Taxonomy" id="167371"/>
    <lineage>
        <taxon>Eukaryota</taxon>
        <taxon>Fungi</taxon>
        <taxon>Dikarya</taxon>
        <taxon>Basidiomycota</taxon>
        <taxon>Agaricomycotina</taxon>
        <taxon>Agaricomycetes</taxon>
        <taxon>Hymenochaetales</taxon>
        <taxon>Hymenochaetaceae</taxon>
        <taxon>Phellinidium</taxon>
    </lineage>
</organism>
<dbReference type="SUPFAM" id="SSF55031">
    <property type="entry name" value="Bacterial exopeptidase dimerisation domain"/>
    <property type="match status" value="1"/>
</dbReference>
<protein>
    <recommendedName>
        <fullName evidence="6">Peptidase M20 dimerisation domain-containing protein</fullName>
    </recommendedName>
</protein>
<dbReference type="AlphaFoldDB" id="A0A4S4LL82"/>
<evidence type="ECO:0000256" key="1">
    <source>
        <dbReference type="ARBA" id="ARBA00006247"/>
    </source>
</evidence>
<comment type="caution">
    <text evidence="7">The sequence shown here is derived from an EMBL/GenBank/DDBJ whole genome shotgun (WGS) entry which is preliminary data.</text>
</comment>
<feature type="domain" description="Peptidase M20 dimerisation" evidence="6">
    <location>
        <begin position="34"/>
        <end position="173"/>
    </location>
</feature>
<evidence type="ECO:0000256" key="2">
    <source>
        <dbReference type="ARBA" id="ARBA00022670"/>
    </source>
</evidence>
<dbReference type="Gene3D" id="3.30.70.360">
    <property type="match status" value="1"/>
</dbReference>
<dbReference type="InterPro" id="IPR047177">
    <property type="entry name" value="Pept_M20A"/>
</dbReference>
<dbReference type="PANTHER" id="PTHR45962">
    <property type="entry name" value="N-FATTY-ACYL-AMINO ACID SYNTHASE/HYDROLASE PM20D1"/>
    <property type="match status" value="1"/>
</dbReference>
<dbReference type="EMBL" id="SGPK01000028">
    <property type="protein sequence ID" value="THH10750.1"/>
    <property type="molecule type" value="Genomic_DNA"/>
</dbReference>
<dbReference type="GO" id="GO:0051603">
    <property type="term" value="P:proteolysis involved in protein catabolic process"/>
    <property type="evidence" value="ECO:0007669"/>
    <property type="project" value="TreeGrafter"/>
</dbReference>
<dbReference type="InterPro" id="IPR036264">
    <property type="entry name" value="Bact_exopeptidase_dim_dom"/>
</dbReference>
<dbReference type="GO" id="GO:0004180">
    <property type="term" value="F:carboxypeptidase activity"/>
    <property type="evidence" value="ECO:0007669"/>
    <property type="project" value="TreeGrafter"/>
</dbReference>
<keyword evidence="2" id="KW-0645">Protease</keyword>
<dbReference type="OrthoDB" id="3064516at2759"/>
<keyword evidence="4" id="KW-0378">Hydrolase</keyword>
<dbReference type="GO" id="GO:0046872">
    <property type="term" value="F:metal ion binding"/>
    <property type="evidence" value="ECO:0007669"/>
    <property type="project" value="UniProtKB-KW"/>
</dbReference>
<dbReference type="GO" id="GO:0000328">
    <property type="term" value="C:fungal-type vacuole lumen"/>
    <property type="evidence" value="ECO:0007669"/>
    <property type="project" value="TreeGrafter"/>
</dbReference>
<comment type="similarity">
    <text evidence="1">Belongs to the peptidase M20A family.</text>
</comment>
<proteinExistence type="inferred from homology"/>
<sequence>MHSPFSLTKELTPVLPLQGGYSDRFGATIATPAIAEKGKLDVRVQVSTPGGHSSVPPAHTSIGMLSRIITELEENPHPNALKRQGTYYHQMQCLAENAPSLPSILKGLIKASQPSRTLSRPTGTTQAVDIINGGVKSNALPEQAYAIVNHRIADYSSVTELEGRFARIVAPIARSFNLSLNAFENETLSTDEQASAAGRLSLTDAYGTGLNPAPITPTAGSGPWQLLSGSILFTFATNKRSDLTHEKVSVAPGLSLGNTDTRHYWNLTEHIFRYGHLGAADRYNGAHTVNEAVKAEGLLEMIRFFSIFILNADETDLLA</sequence>
<keyword evidence="5" id="KW-0862">Zinc</keyword>
<dbReference type="SUPFAM" id="SSF53187">
    <property type="entry name" value="Zn-dependent exopeptidases"/>
    <property type="match status" value="1"/>
</dbReference>
<name>A0A4S4LL82_9AGAM</name>
<dbReference type="Proteomes" id="UP000308199">
    <property type="component" value="Unassembled WGS sequence"/>
</dbReference>
<dbReference type="PANTHER" id="PTHR45962:SF1">
    <property type="entry name" value="N-FATTY-ACYL-AMINO ACID SYNTHASE_HYDROLASE PM20D1"/>
    <property type="match status" value="1"/>
</dbReference>